<feature type="non-terminal residue" evidence="3">
    <location>
        <position position="554"/>
    </location>
</feature>
<name>A0ABN9WQF7_9DINO</name>
<evidence type="ECO:0000256" key="1">
    <source>
        <dbReference type="SAM" id="Coils"/>
    </source>
</evidence>
<sequence>PLRVEKKAAVHIQEYTLSKRQQAIADAVLELPFSISRDRESFGLPPEDPDMRKLWTRNLQQRLGRVADQINGAQSAKADASKLLTEASVIKCMLAMAADPHADANTQRIADLKRLITDVKLEIAAEADTDCEADSEDDKKQYNNKRANAPFRRRTSREPPSPRSSRLAPPSSSIAEQLRKKDEEACREGRSHVKIANAKLRKKTEEYEEEVEAMRQCFAEMRMQSRDRLVRREQALSKTALNATEQATARNNEVLRRQEAQQERAFQQRDEPVHQIYAEKMEQEAQRMENHERAMRYDLERQKLTYEQKRTAETATQRRNGKTDIAEQIAEAHADLKREEIHQEHAIQKQTAIAATKLLDEHSAVQREREVVYQQAEPQLEAQRHSQNKCDQLEAKELEHQRVTLQHQLFFNEAQALQQQLQHKTECDQHQREQFLERYGQHEAEMHQQQQFANTELQEEHRIHQSLLGKTLREQLDNIAPKIDTYMRDSVANALITENEKQKMQAQADDEEAHQRDNIRSALHAIASSHEFDYDVTRESYYSELDQMATPKMA</sequence>
<feature type="non-terminal residue" evidence="3">
    <location>
        <position position="1"/>
    </location>
</feature>
<reference evidence="3" key="1">
    <citation type="submission" date="2023-10" db="EMBL/GenBank/DDBJ databases">
        <authorList>
            <person name="Chen Y."/>
            <person name="Shah S."/>
            <person name="Dougan E. K."/>
            <person name="Thang M."/>
            <person name="Chan C."/>
        </authorList>
    </citation>
    <scope>NUCLEOTIDE SEQUENCE [LARGE SCALE GENOMIC DNA]</scope>
</reference>
<gene>
    <name evidence="3" type="ORF">PCOR1329_LOCUS69615</name>
</gene>
<proteinExistence type="predicted"/>
<dbReference type="Proteomes" id="UP001189429">
    <property type="component" value="Unassembled WGS sequence"/>
</dbReference>
<organism evidence="3 4">
    <name type="scientific">Prorocentrum cordatum</name>
    <dbReference type="NCBI Taxonomy" id="2364126"/>
    <lineage>
        <taxon>Eukaryota</taxon>
        <taxon>Sar</taxon>
        <taxon>Alveolata</taxon>
        <taxon>Dinophyceae</taxon>
        <taxon>Prorocentrales</taxon>
        <taxon>Prorocentraceae</taxon>
        <taxon>Prorocentrum</taxon>
    </lineage>
</organism>
<keyword evidence="4" id="KW-1185">Reference proteome</keyword>
<keyword evidence="1" id="KW-0175">Coiled coil</keyword>
<protein>
    <submittedName>
        <fullName evidence="3">Uncharacterized protein</fullName>
    </submittedName>
</protein>
<feature type="coiled-coil region" evidence="1">
    <location>
        <begin position="190"/>
        <end position="217"/>
    </location>
</feature>
<evidence type="ECO:0000256" key="2">
    <source>
        <dbReference type="SAM" id="MobiDB-lite"/>
    </source>
</evidence>
<evidence type="ECO:0000313" key="4">
    <source>
        <dbReference type="Proteomes" id="UP001189429"/>
    </source>
</evidence>
<accession>A0ABN9WQF7</accession>
<comment type="caution">
    <text evidence="3">The sequence shown here is derived from an EMBL/GenBank/DDBJ whole genome shotgun (WGS) entry which is preliminary data.</text>
</comment>
<feature type="compositionally biased region" description="Basic and acidic residues" evidence="2">
    <location>
        <begin position="177"/>
        <end position="190"/>
    </location>
</feature>
<feature type="compositionally biased region" description="Low complexity" evidence="2">
    <location>
        <begin position="163"/>
        <end position="173"/>
    </location>
</feature>
<feature type="region of interest" description="Disordered" evidence="2">
    <location>
        <begin position="128"/>
        <end position="190"/>
    </location>
</feature>
<evidence type="ECO:0000313" key="3">
    <source>
        <dbReference type="EMBL" id="CAK0888935.1"/>
    </source>
</evidence>
<dbReference type="EMBL" id="CAUYUJ010019149">
    <property type="protein sequence ID" value="CAK0888935.1"/>
    <property type="molecule type" value="Genomic_DNA"/>
</dbReference>